<keyword evidence="5 6" id="KW-0472">Membrane</keyword>
<accession>A0A2P7TZP7</accession>
<dbReference type="GO" id="GO:0017004">
    <property type="term" value="P:cytochrome complex assembly"/>
    <property type="evidence" value="ECO:0007669"/>
    <property type="project" value="UniProtKB-KW"/>
</dbReference>
<dbReference type="AlphaFoldDB" id="A0A2P7TZP7"/>
<proteinExistence type="predicted"/>
<dbReference type="EMBL" id="PXYY01000043">
    <property type="protein sequence ID" value="PSJ80189.1"/>
    <property type="molecule type" value="Genomic_DNA"/>
</dbReference>
<organism evidence="8 9">
    <name type="scientific">Neisseria iguanae</name>
    <dbReference type="NCBI Taxonomy" id="90242"/>
    <lineage>
        <taxon>Bacteria</taxon>
        <taxon>Pseudomonadati</taxon>
        <taxon>Pseudomonadota</taxon>
        <taxon>Betaproteobacteria</taxon>
        <taxon>Neisseriales</taxon>
        <taxon>Neisseriaceae</taxon>
        <taxon>Neisseria</taxon>
    </lineage>
</organism>
<evidence type="ECO:0000256" key="6">
    <source>
        <dbReference type="SAM" id="Phobius"/>
    </source>
</evidence>
<evidence type="ECO:0000256" key="2">
    <source>
        <dbReference type="ARBA" id="ARBA00022692"/>
    </source>
</evidence>
<comment type="caution">
    <text evidence="8">The sequence shown here is derived from an EMBL/GenBank/DDBJ whole genome shotgun (WGS) entry which is preliminary data.</text>
</comment>
<keyword evidence="9" id="KW-1185">Reference proteome</keyword>
<feature type="transmembrane region" description="Helical" evidence="6">
    <location>
        <begin position="25"/>
        <end position="53"/>
    </location>
</feature>
<evidence type="ECO:0000256" key="3">
    <source>
        <dbReference type="ARBA" id="ARBA00022748"/>
    </source>
</evidence>
<keyword evidence="3" id="KW-0201">Cytochrome c-type biogenesis</keyword>
<name>A0A2P7TZP7_9NEIS</name>
<dbReference type="GO" id="GO:0016020">
    <property type="term" value="C:membrane"/>
    <property type="evidence" value="ECO:0007669"/>
    <property type="project" value="UniProtKB-SubCell"/>
</dbReference>
<reference evidence="8 9" key="1">
    <citation type="submission" date="2018-03" db="EMBL/GenBank/DDBJ databases">
        <title>Neisseria weixii sp. nov., isolated from the intestinal contents of Tibetan Plateau pika (Ochotona curzoniae) in Yushu, Qinghai Province, China.</title>
        <authorList>
            <person name="Gui Z."/>
        </authorList>
    </citation>
    <scope>NUCLEOTIDE SEQUENCE [LARGE SCALE GENOMIC DNA]</scope>
    <source>
        <strain evidence="8 9">ATCC 51483</strain>
    </source>
</reference>
<keyword evidence="2 6" id="KW-0812">Transmembrane</keyword>
<evidence type="ECO:0000256" key="4">
    <source>
        <dbReference type="ARBA" id="ARBA00022989"/>
    </source>
</evidence>
<evidence type="ECO:0000259" key="7">
    <source>
        <dbReference type="Pfam" id="PF02683"/>
    </source>
</evidence>
<dbReference type="Proteomes" id="UP000241868">
    <property type="component" value="Unassembled WGS sequence"/>
</dbReference>
<evidence type="ECO:0000313" key="8">
    <source>
        <dbReference type="EMBL" id="PSJ80189.1"/>
    </source>
</evidence>
<evidence type="ECO:0000313" key="9">
    <source>
        <dbReference type="Proteomes" id="UP000241868"/>
    </source>
</evidence>
<dbReference type="Pfam" id="PF02683">
    <property type="entry name" value="DsbD_TM"/>
    <property type="match status" value="1"/>
</dbReference>
<evidence type="ECO:0000256" key="1">
    <source>
        <dbReference type="ARBA" id="ARBA00004141"/>
    </source>
</evidence>
<gene>
    <name evidence="8" type="ORF">C7N83_07720</name>
</gene>
<dbReference type="InterPro" id="IPR003834">
    <property type="entry name" value="Cyt_c_assmbl_TM_dom"/>
</dbReference>
<sequence length="65" mass="7118">MKSTPATKNNNSRFKLFRDTLNPNLLAFFLAGLGLGFTTCMYPLLPIVSSIVVSDKNSAQGRRSP</sequence>
<keyword evidence="4 6" id="KW-1133">Transmembrane helix</keyword>
<dbReference type="RefSeq" id="WP_106741803.1">
    <property type="nucleotide sequence ID" value="NZ_PXYY01000043.1"/>
</dbReference>
<feature type="domain" description="Cytochrome C biogenesis protein transmembrane" evidence="7">
    <location>
        <begin position="25"/>
        <end position="63"/>
    </location>
</feature>
<protein>
    <recommendedName>
        <fullName evidence="7">Cytochrome C biogenesis protein transmembrane domain-containing protein</fullName>
    </recommendedName>
</protein>
<comment type="subcellular location">
    <subcellularLocation>
        <location evidence="1">Membrane</location>
        <topology evidence="1">Multi-pass membrane protein</topology>
    </subcellularLocation>
</comment>
<evidence type="ECO:0000256" key="5">
    <source>
        <dbReference type="ARBA" id="ARBA00023136"/>
    </source>
</evidence>